<reference evidence="1 2" key="1">
    <citation type="journal article" date="2022" name="Hortic Res">
        <title>A haplotype resolved chromosomal level avocado genome allows analysis of novel avocado genes.</title>
        <authorList>
            <person name="Nath O."/>
            <person name="Fletcher S.J."/>
            <person name="Hayward A."/>
            <person name="Shaw L.M."/>
            <person name="Masouleh A.K."/>
            <person name="Furtado A."/>
            <person name="Henry R.J."/>
            <person name="Mitter N."/>
        </authorList>
    </citation>
    <scope>NUCLEOTIDE SEQUENCE [LARGE SCALE GENOMIC DNA]</scope>
    <source>
        <strain evidence="2">cv. Hass</strain>
    </source>
</reference>
<sequence length="129" mass="15288">MRETSAKELWQKLEEKYMTKSLENRIYLKKKLFRFVCRQGISMTEYLNDFNKIIADLMNIDVKIDNDDKAFLLNPLLDSYDHFAHTLINEKTEVKYDIVSAALMDNGYRKKDKQAHRDSSFDALTIRGR</sequence>
<organism evidence="1 2">
    <name type="scientific">Persea americana</name>
    <name type="common">Avocado</name>
    <dbReference type="NCBI Taxonomy" id="3435"/>
    <lineage>
        <taxon>Eukaryota</taxon>
        <taxon>Viridiplantae</taxon>
        <taxon>Streptophyta</taxon>
        <taxon>Embryophyta</taxon>
        <taxon>Tracheophyta</taxon>
        <taxon>Spermatophyta</taxon>
        <taxon>Magnoliopsida</taxon>
        <taxon>Magnoliidae</taxon>
        <taxon>Laurales</taxon>
        <taxon>Lauraceae</taxon>
        <taxon>Persea</taxon>
    </lineage>
</organism>
<keyword evidence="2" id="KW-1185">Reference proteome</keyword>
<dbReference type="EMBL" id="CM056813">
    <property type="protein sequence ID" value="KAJ8642178.1"/>
    <property type="molecule type" value="Genomic_DNA"/>
</dbReference>
<gene>
    <name evidence="1" type="ORF">MRB53_018872</name>
</gene>
<accession>A0ACC2M9S1</accession>
<proteinExistence type="predicted"/>
<name>A0ACC2M9S1_PERAE</name>
<evidence type="ECO:0000313" key="2">
    <source>
        <dbReference type="Proteomes" id="UP001234297"/>
    </source>
</evidence>
<dbReference type="Proteomes" id="UP001234297">
    <property type="component" value="Chromosome 5"/>
</dbReference>
<protein>
    <submittedName>
        <fullName evidence="1">Uncharacterized protein</fullName>
    </submittedName>
</protein>
<comment type="caution">
    <text evidence="1">The sequence shown here is derived from an EMBL/GenBank/DDBJ whole genome shotgun (WGS) entry which is preliminary data.</text>
</comment>
<evidence type="ECO:0000313" key="1">
    <source>
        <dbReference type="EMBL" id="KAJ8642178.1"/>
    </source>
</evidence>